<evidence type="ECO:0000313" key="2">
    <source>
        <dbReference type="EMBL" id="TKX23178.1"/>
    </source>
</evidence>
<sequence length="248" mass="27725">MGGVPEIEKMKKEKKRKKKMIMVRIKEEMREEGGARRNDMKGAFRPYFATGRMNPFNVIVASMNVGMSDLVVLYEDASLVFRLPVYLVFRSTVYLVFRSTVYLVYSSTCLLFPEESARGVAFSLLEKGQTLCTAGYGYPHVPSHSVRYPPEASTISASYIMDHDPVLAVNRPVSASAITRLHSSRPIFVIVVLAGLEASLSRRALTRRSVPHDGEKTSEPFPYPREELDMHLPTHSMSNTGSSATAKQ</sequence>
<evidence type="ECO:0000313" key="3">
    <source>
        <dbReference type="Proteomes" id="UP000308133"/>
    </source>
</evidence>
<protein>
    <submittedName>
        <fullName evidence="2">Uncharacterized protein</fullName>
    </submittedName>
</protein>
<accession>A0A4U7AX69</accession>
<dbReference type="EMBL" id="PTQR01000055">
    <property type="protein sequence ID" value="TKX23178.1"/>
    <property type="molecule type" value="Genomic_DNA"/>
</dbReference>
<feature type="region of interest" description="Disordered" evidence="1">
    <location>
        <begin position="209"/>
        <end position="248"/>
    </location>
</feature>
<feature type="compositionally biased region" description="Polar residues" evidence="1">
    <location>
        <begin position="235"/>
        <end position="248"/>
    </location>
</feature>
<organism evidence="2 3">
    <name type="scientific">Elsinoe australis</name>
    <dbReference type="NCBI Taxonomy" id="40998"/>
    <lineage>
        <taxon>Eukaryota</taxon>
        <taxon>Fungi</taxon>
        <taxon>Dikarya</taxon>
        <taxon>Ascomycota</taxon>
        <taxon>Pezizomycotina</taxon>
        <taxon>Dothideomycetes</taxon>
        <taxon>Dothideomycetidae</taxon>
        <taxon>Myriangiales</taxon>
        <taxon>Elsinoaceae</taxon>
        <taxon>Elsinoe</taxon>
    </lineage>
</organism>
<comment type="caution">
    <text evidence="2">The sequence shown here is derived from an EMBL/GenBank/DDBJ whole genome shotgun (WGS) entry which is preliminary data.</text>
</comment>
<gene>
    <name evidence="2" type="ORF">C1H76_4610</name>
</gene>
<reference evidence="2 3" key="1">
    <citation type="submission" date="2018-02" db="EMBL/GenBank/DDBJ databases">
        <title>Draft genome sequences of Elsinoe sp., causing black scab on jojoba.</title>
        <authorList>
            <person name="Stodart B."/>
            <person name="Jeffress S."/>
            <person name="Ash G."/>
            <person name="Arun Chinnappa K."/>
        </authorList>
    </citation>
    <scope>NUCLEOTIDE SEQUENCE [LARGE SCALE GENOMIC DNA]</scope>
    <source>
        <strain evidence="2 3">Hillstone_2</strain>
    </source>
</reference>
<feature type="compositionally biased region" description="Basic and acidic residues" evidence="1">
    <location>
        <begin position="210"/>
        <end position="232"/>
    </location>
</feature>
<proteinExistence type="predicted"/>
<dbReference type="Proteomes" id="UP000308133">
    <property type="component" value="Unassembled WGS sequence"/>
</dbReference>
<dbReference type="AlphaFoldDB" id="A0A4U7AX69"/>
<evidence type="ECO:0000256" key="1">
    <source>
        <dbReference type="SAM" id="MobiDB-lite"/>
    </source>
</evidence>
<name>A0A4U7AX69_9PEZI</name>